<dbReference type="PANTHER" id="PTHR43434:SF19">
    <property type="entry name" value="PHOSPHONOACETALDEHYDE HYDROLASE"/>
    <property type="match status" value="1"/>
</dbReference>
<proteinExistence type="predicted"/>
<dbReference type="InterPro" id="IPR023214">
    <property type="entry name" value="HAD_sf"/>
</dbReference>
<dbReference type="NCBIfam" id="TIGR03351">
    <property type="entry name" value="PhnX-like"/>
    <property type="match status" value="1"/>
</dbReference>
<dbReference type="SUPFAM" id="SSF56784">
    <property type="entry name" value="HAD-like"/>
    <property type="match status" value="1"/>
</dbReference>
<dbReference type="Gene3D" id="1.10.150.240">
    <property type="entry name" value="Putative phosphatase, domain 2"/>
    <property type="match status" value="1"/>
</dbReference>
<dbReference type="EMBL" id="CP063458">
    <property type="protein sequence ID" value="QOV88966.1"/>
    <property type="molecule type" value="Genomic_DNA"/>
</dbReference>
<dbReference type="GO" id="GO:0008967">
    <property type="term" value="F:phosphoglycolate phosphatase activity"/>
    <property type="evidence" value="ECO:0007669"/>
    <property type="project" value="TreeGrafter"/>
</dbReference>
<protein>
    <submittedName>
        <fullName evidence="1">Phosphonatase-like hydrolase</fullName>
    </submittedName>
</protein>
<reference evidence="1 2" key="1">
    <citation type="submission" date="2020-10" db="EMBL/GenBank/DDBJ databases">
        <title>Wide distribution of Phycisphaera-like planctomycetes from WD2101 soil group in peatlands and genome analysis of the first cultivated representative.</title>
        <authorList>
            <person name="Dedysh S.N."/>
            <person name="Beletsky A.V."/>
            <person name="Ivanova A."/>
            <person name="Kulichevskaya I.S."/>
            <person name="Suzina N.E."/>
            <person name="Philippov D.A."/>
            <person name="Rakitin A.L."/>
            <person name="Mardanov A.V."/>
            <person name="Ravin N.V."/>
        </authorList>
    </citation>
    <scope>NUCLEOTIDE SEQUENCE [LARGE SCALE GENOMIC DNA]</scope>
    <source>
        <strain evidence="1 2">M1803</strain>
    </source>
</reference>
<accession>A0A7M2WU07</accession>
<dbReference type="Gene3D" id="3.40.50.1000">
    <property type="entry name" value="HAD superfamily/HAD-like"/>
    <property type="match status" value="1"/>
</dbReference>
<dbReference type="Pfam" id="PF00702">
    <property type="entry name" value="Hydrolase"/>
    <property type="match status" value="1"/>
</dbReference>
<evidence type="ECO:0000313" key="1">
    <source>
        <dbReference type="EMBL" id="QOV88966.1"/>
    </source>
</evidence>
<dbReference type="GO" id="GO:0005829">
    <property type="term" value="C:cytosol"/>
    <property type="evidence" value="ECO:0007669"/>
    <property type="project" value="TreeGrafter"/>
</dbReference>
<keyword evidence="1" id="KW-0378">Hydrolase</keyword>
<dbReference type="InterPro" id="IPR050155">
    <property type="entry name" value="HAD-like_hydrolase_sf"/>
</dbReference>
<dbReference type="SFLD" id="SFLDS00003">
    <property type="entry name" value="Haloacid_Dehalogenase"/>
    <property type="match status" value="1"/>
</dbReference>
<dbReference type="KEGG" id="hbs:IPV69_22495"/>
<dbReference type="SFLD" id="SFLDG01129">
    <property type="entry name" value="C1.5:_HAD__Beta-PGM__Phosphata"/>
    <property type="match status" value="1"/>
</dbReference>
<evidence type="ECO:0000313" key="2">
    <source>
        <dbReference type="Proteomes" id="UP000593765"/>
    </source>
</evidence>
<dbReference type="AlphaFoldDB" id="A0A7M2WU07"/>
<name>A0A7M2WU07_9BACT</name>
<dbReference type="PANTHER" id="PTHR43434">
    <property type="entry name" value="PHOSPHOGLYCOLATE PHOSPHATASE"/>
    <property type="match status" value="1"/>
</dbReference>
<dbReference type="InterPro" id="IPR023198">
    <property type="entry name" value="PGP-like_dom2"/>
</dbReference>
<gene>
    <name evidence="1" type="ORF">IPV69_22495</name>
</gene>
<keyword evidence="2" id="KW-1185">Reference proteome</keyword>
<sequence>MSSKISFICPDRIELVVFDIAGTTVNDRTPAGDAVNLCLRQSIEAAGVLVTRDAVNLVMGIQKPEAIRRLLIGAGREELLGRVDAIHDDFVIRMKRFYTSDPAVYPVVGAEDCFAVLRREGIKVALDTGFSRDITALILDRLGWRDGESIDASICSDEVAAGRPAPDMIRALMDRFGFSDVRRVAKVGDTPADLHEGTNTGCGLVVGVTGGTHTPEQMSPHPHTHLIHTVGEFPELLAGLGLHQR</sequence>
<dbReference type="Proteomes" id="UP000593765">
    <property type="component" value="Chromosome"/>
</dbReference>
<dbReference type="InterPro" id="IPR022468">
    <property type="entry name" value="PhnX-like"/>
</dbReference>
<dbReference type="InterPro" id="IPR036412">
    <property type="entry name" value="HAD-like_sf"/>
</dbReference>
<organism evidence="1 2">
    <name type="scientific">Humisphaera borealis</name>
    <dbReference type="NCBI Taxonomy" id="2807512"/>
    <lineage>
        <taxon>Bacteria</taxon>
        <taxon>Pseudomonadati</taxon>
        <taxon>Planctomycetota</taxon>
        <taxon>Phycisphaerae</taxon>
        <taxon>Tepidisphaerales</taxon>
        <taxon>Tepidisphaeraceae</taxon>
        <taxon>Humisphaera</taxon>
    </lineage>
</organism>
<dbReference type="GO" id="GO:0006281">
    <property type="term" value="P:DNA repair"/>
    <property type="evidence" value="ECO:0007669"/>
    <property type="project" value="TreeGrafter"/>
</dbReference>
<dbReference type="RefSeq" id="WP_206291977.1">
    <property type="nucleotide sequence ID" value="NZ_CP063458.1"/>
</dbReference>